<feature type="region of interest" description="Disordered" evidence="1">
    <location>
        <begin position="181"/>
        <end position="298"/>
    </location>
</feature>
<dbReference type="GO" id="GO:0005096">
    <property type="term" value="F:GTPase activator activity"/>
    <property type="evidence" value="ECO:0007669"/>
    <property type="project" value="TreeGrafter"/>
</dbReference>
<dbReference type="OrthoDB" id="2155291at2759"/>
<evidence type="ECO:0000313" key="3">
    <source>
        <dbReference type="Proteomes" id="UP000245946"/>
    </source>
</evidence>
<feature type="compositionally biased region" description="Low complexity" evidence="1">
    <location>
        <begin position="934"/>
        <end position="962"/>
    </location>
</feature>
<dbReference type="EMBL" id="KZ819287">
    <property type="protein sequence ID" value="PWN99831.1"/>
    <property type="molecule type" value="Genomic_DNA"/>
</dbReference>
<protein>
    <recommendedName>
        <fullName evidence="4">Rho-GAP domain-containing protein</fullName>
    </recommendedName>
</protein>
<feature type="compositionally biased region" description="Basic and acidic residues" evidence="1">
    <location>
        <begin position="217"/>
        <end position="227"/>
    </location>
</feature>
<evidence type="ECO:0008006" key="4">
    <source>
        <dbReference type="Google" id="ProtNLM"/>
    </source>
</evidence>
<feature type="compositionally biased region" description="Polar residues" evidence="1">
    <location>
        <begin position="807"/>
        <end position="838"/>
    </location>
</feature>
<sequence length="1007" mass="106821">MTAPSSLSINLPPSFGGSFWSVPYRRGVQALYTALQRGLDEDAALLAHVEHRVALEYAHAEALAAPTPEPNLSAPLFKAARAQPAPPTGIAASLRLLEHEATTAQSQAFGKVASTLDKTILVPFGKWSDDHERRVRNSWEHVDAIVESHETQQAEVERQRMAYEQKCRVADEAEEDARFAGGEVASPSPSSLAFKPPASPDASEKQPSSPPPPQQLDPERLKRRETLRNQMFGSRRAAPRNKPSSADDRYTTLPLSPRAAPADLPQSSDEGFGVRSVSAGSSSGSNSNSTSANMQRSSSSITSTLSAALSRAAEAPALATLRGALGGLNDPRHVRLRRDAEHAEESYRTAVRALDRARLGVEETLMVHFGYAERWENERVRAVRSVIAAFNVAFVPLLPILDSSLMRERKLDILPGREISHLLRLHATGPYQPQPAVFAPYYNGESTSLAGAGIAFFGMNLEAFRAAETLAHEDGDESDEHLRPGAGKKGALPALPLALSALLAALERAYDDPARWPAPEAKEGEAKAGTREATLHAHQEKRKAWIYDVPLSASHACREALITHVTTSQNPGAEAGAGLDTLLQRFDAPTLAATVKLWALELADSLVPRELWEPVNSTYAAAAAQERDAAADEASKAEPAKEGDEPKLDKGKGRVGIAPALEEKIRKGVLEDLGVVLMRLSHHRLHLVCLDAIVSHLATLIKKTPTDEPEPVFLNKLGLAVGRALIRPPRETPATMSSRAPTLLAMDLVAHYAELFPPLLRKAQEGEAVLAQQRRIPIRKRTKPIDVRPTRRNMNIVGPRAPMPSAPAQSEPQQSGLLPTSAGASESTQFAASPTSTEAPLPPVPDKPRVETSVPRSDAVEAPTPLSERVLGAPPAVQEPTADESSLQPAAAAGANIERPASATSGGGSTYGTPPSSEAGAITEASSAPRERGSSTSSSTGTATPAAAAPAASQPSLPSSTSNVARLSRQFGSMGSGTGASTGRRPGGARPLGARAPGAKRDEAPAS</sequence>
<evidence type="ECO:0000313" key="2">
    <source>
        <dbReference type="EMBL" id="PWN99831.1"/>
    </source>
</evidence>
<feature type="compositionally biased region" description="Low complexity" evidence="1">
    <location>
        <begin position="981"/>
        <end position="997"/>
    </location>
</feature>
<dbReference type="GeneID" id="37271527"/>
<dbReference type="InterPro" id="IPR008936">
    <property type="entry name" value="Rho_GTPase_activation_prot"/>
</dbReference>
<dbReference type="PANTHER" id="PTHR23065">
    <property type="entry name" value="PROLINE-SERINE-THREONINE PHOSPHATASE INTERACTING PROTEIN 1"/>
    <property type="match status" value="1"/>
</dbReference>
<dbReference type="AlphaFoldDB" id="A0A316ZE76"/>
<feature type="compositionally biased region" description="Basic and acidic residues" evidence="1">
    <location>
        <begin position="625"/>
        <end position="652"/>
    </location>
</feature>
<dbReference type="STRING" id="58919.A0A316ZE76"/>
<dbReference type="GO" id="GO:0007264">
    <property type="term" value="P:small GTPase-mediated signal transduction"/>
    <property type="evidence" value="ECO:0007669"/>
    <property type="project" value="TreeGrafter"/>
</dbReference>
<feature type="region of interest" description="Disordered" evidence="1">
    <location>
        <begin position="780"/>
        <end position="1007"/>
    </location>
</feature>
<dbReference type="Proteomes" id="UP000245946">
    <property type="component" value="Unassembled WGS sequence"/>
</dbReference>
<organism evidence="2 3">
    <name type="scientific">Tilletiopsis washingtonensis</name>
    <dbReference type="NCBI Taxonomy" id="58919"/>
    <lineage>
        <taxon>Eukaryota</taxon>
        <taxon>Fungi</taxon>
        <taxon>Dikarya</taxon>
        <taxon>Basidiomycota</taxon>
        <taxon>Ustilaginomycotina</taxon>
        <taxon>Exobasidiomycetes</taxon>
        <taxon>Entylomatales</taxon>
        <taxon>Entylomatales incertae sedis</taxon>
        <taxon>Tilletiopsis</taxon>
    </lineage>
</organism>
<dbReference type="Gene3D" id="1.10.555.10">
    <property type="entry name" value="Rho GTPase activation protein"/>
    <property type="match status" value="1"/>
</dbReference>
<reference evidence="2 3" key="1">
    <citation type="journal article" date="2018" name="Mol. Biol. Evol.">
        <title>Broad Genomic Sampling Reveals a Smut Pathogenic Ancestry of the Fungal Clade Ustilaginomycotina.</title>
        <authorList>
            <person name="Kijpornyongpan T."/>
            <person name="Mondo S.J."/>
            <person name="Barry K."/>
            <person name="Sandor L."/>
            <person name="Lee J."/>
            <person name="Lipzen A."/>
            <person name="Pangilinan J."/>
            <person name="LaButti K."/>
            <person name="Hainaut M."/>
            <person name="Henrissat B."/>
            <person name="Grigoriev I.V."/>
            <person name="Spatafora J.W."/>
            <person name="Aime M.C."/>
        </authorList>
    </citation>
    <scope>NUCLEOTIDE SEQUENCE [LARGE SCALE GENOMIC DNA]</scope>
    <source>
        <strain evidence="2 3">MCA 4186</strain>
    </source>
</reference>
<accession>A0A316ZE76</accession>
<dbReference type="GO" id="GO:0007010">
    <property type="term" value="P:cytoskeleton organization"/>
    <property type="evidence" value="ECO:0007669"/>
    <property type="project" value="TreeGrafter"/>
</dbReference>
<feature type="compositionally biased region" description="Low complexity" evidence="1">
    <location>
        <begin position="276"/>
        <end position="298"/>
    </location>
</feature>
<dbReference type="Gene3D" id="1.20.1270.60">
    <property type="entry name" value="Arfaptin homology (AH) domain/BAR domain"/>
    <property type="match status" value="2"/>
</dbReference>
<proteinExistence type="predicted"/>
<dbReference type="PANTHER" id="PTHR23065:SF17">
    <property type="entry name" value="RHO-GTPASE-ACTIVATING PROTEIN RGD2"/>
    <property type="match status" value="1"/>
</dbReference>
<gene>
    <name evidence="2" type="ORF">FA09DRAFT_337319</name>
</gene>
<dbReference type="RefSeq" id="XP_025600110.1">
    <property type="nucleotide sequence ID" value="XM_025743983.1"/>
</dbReference>
<name>A0A316ZE76_9BASI</name>
<feature type="region of interest" description="Disordered" evidence="1">
    <location>
        <begin position="623"/>
        <end position="653"/>
    </location>
</feature>
<dbReference type="GO" id="GO:0005886">
    <property type="term" value="C:plasma membrane"/>
    <property type="evidence" value="ECO:0007669"/>
    <property type="project" value="TreeGrafter"/>
</dbReference>
<dbReference type="GO" id="GO:0000935">
    <property type="term" value="C:division septum"/>
    <property type="evidence" value="ECO:0007669"/>
    <property type="project" value="TreeGrafter"/>
</dbReference>
<dbReference type="SUPFAM" id="SSF103657">
    <property type="entry name" value="BAR/IMD domain-like"/>
    <property type="match status" value="1"/>
</dbReference>
<keyword evidence="3" id="KW-1185">Reference proteome</keyword>
<evidence type="ECO:0000256" key="1">
    <source>
        <dbReference type="SAM" id="MobiDB-lite"/>
    </source>
</evidence>
<dbReference type="InterPro" id="IPR027267">
    <property type="entry name" value="AH/BAR_dom_sf"/>
</dbReference>
<dbReference type="GO" id="GO:0005737">
    <property type="term" value="C:cytoplasm"/>
    <property type="evidence" value="ECO:0007669"/>
    <property type="project" value="TreeGrafter"/>
</dbReference>